<dbReference type="AlphaFoldDB" id="A0A5J9TMP0"/>
<protein>
    <submittedName>
        <fullName evidence="1">Uncharacterized protein</fullName>
    </submittedName>
</protein>
<evidence type="ECO:0000313" key="2">
    <source>
        <dbReference type="Proteomes" id="UP000324897"/>
    </source>
</evidence>
<dbReference type="Gramene" id="TVU12622">
    <property type="protein sequence ID" value="TVU12622"/>
    <property type="gene ID" value="EJB05_46273"/>
</dbReference>
<keyword evidence="2" id="KW-1185">Reference proteome</keyword>
<organism evidence="1 2">
    <name type="scientific">Eragrostis curvula</name>
    <name type="common">weeping love grass</name>
    <dbReference type="NCBI Taxonomy" id="38414"/>
    <lineage>
        <taxon>Eukaryota</taxon>
        <taxon>Viridiplantae</taxon>
        <taxon>Streptophyta</taxon>
        <taxon>Embryophyta</taxon>
        <taxon>Tracheophyta</taxon>
        <taxon>Spermatophyta</taxon>
        <taxon>Magnoliopsida</taxon>
        <taxon>Liliopsida</taxon>
        <taxon>Poales</taxon>
        <taxon>Poaceae</taxon>
        <taxon>PACMAD clade</taxon>
        <taxon>Chloridoideae</taxon>
        <taxon>Eragrostideae</taxon>
        <taxon>Eragrostidinae</taxon>
        <taxon>Eragrostis</taxon>
    </lineage>
</organism>
<sequence length="103" mass="11403">MALLLQCRPSCVVGLYDQWISSFRIKLRRCCSKSYKHIIVKEKILHPPLFSLASPLAAEVEGVKSKVLVWAKVTAGIKGSRIREAYEVVRGGITVDDCDVVSA</sequence>
<proteinExistence type="predicted"/>
<comment type="caution">
    <text evidence="1">The sequence shown here is derived from an EMBL/GenBank/DDBJ whole genome shotgun (WGS) entry which is preliminary data.</text>
</comment>
<gene>
    <name evidence="1" type="ORF">EJB05_46273</name>
</gene>
<dbReference type="Proteomes" id="UP000324897">
    <property type="component" value="Chromosome 3"/>
</dbReference>
<name>A0A5J9TMP0_9POAL</name>
<dbReference type="EMBL" id="RWGY01000039">
    <property type="protein sequence ID" value="TVU12622.1"/>
    <property type="molecule type" value="Genomic_DNA"/>
</dbReference>
<evidence type="ECO:0000313" key="1">
    <source>
        <dbReference type="EMBL" id="TVU12622.1"/>
    </source>
</evidence>
<accession>A0A5J9TMP0</accession>
<reference evidence="1 2" key="1">
    <citation type="journal article" date="2019" name="Sci. Rep.">
        <title>A high-quality genome of Eragrostis curvula grass provides insights into Poaceae evolution and supports new strategies to enhance forage quality.</title>
        <authorList>
            <person name="Carballo J."/>
            <person name="Santos B.A.C.M."/>
            <person name="Zappacosta D."/>
            <person name="Garbus I."/>
            <person name="Selva J.P."/>
            <person name="Gallo C.A."/>
            <person name="Diaz A."/>
            <person name="Albertini E."/>
            <person name="Caccamo M."/>
            <person name="Echenique V."/>
        </authorList>
    </citation>
    <scope>NUCLEOTIDE SEQUENCE [LARGE SCALE GENOMIC DNA]</scope>
    <source>
        <strain evidence="2">cv. Victoria</strain>
        <tissue evidence="1">Leaf</tissue>
    </source>
</reference>